<keyword evidence="5" id="KW-0539">Nucleus</keyword>
<dbReference type="Gene3D" id="2.40.330.10">
    <property type="entry name" value="DNA-binding pseudobarrel domain"/>
    <property type="match status" value="1"/>
</dbReference>
<dbReference type="InterPro" id="IPR015300">
    <property type="entry name" value="DNA-bd_pseudobarrel_sf"/>
</dbReference>
<protein>
    <recommendedName>
        <fullName evidence="9">TF-B3 domain-containing protein</fullName>
    </recommendedName>
</protein>
<reference evidence="7" key="1">
    <citation type="submission" date="2015-04" db="UniProtKB">
        <authorList>
            <consortium name="EnsemblPlants"/>
        </authorList>
    </citation>
    <scope>IDENTIFICATION</scope>
</reference>
<dbReference type="GO" id="GO:0005634">
    <property type="term" value="C:nucleus"/>
    <property type="evidence" value="ECO:0007669"/>
    <property type="project" value="UniProtKB-SubCell"/>
</dbReference>
<dbReference type="InterPro" id="IPR044800">
    <property type="entry name" value="LEC2-like"/>
</dbReference>
<feature type="compositionally biased region" description="Pro residues" evidence="6">
    <location>
        <begin position="32"/>
        <end position="42"/>
    </location>
</feature>
<dbReference type="GO" id="GO:0003677">
    <property type="term" value="F:DNA binding"/>
    <property type="evidence" value="ECO:0007669"/>
    <property type="project" value="UniProtKB-KW"/>
</dbReference>
<evidence type="ECO:0000256" key="2">
    <source>
        <dbReference type="ARBA" id="ARBA00023015"/>
    </source>
</evidence>
<comment type="subcellular location">
    <subcellularLocation>
        <location evidence="1">Nucleus</location>
    </subcellularLocation>
</comment>
<dbReference type="Proteomes" id="UP000026962">
    <property type="component" value="Chromosome 8"/>
</dbReference>
<dbReference type="PANTHER" id="PTHR31140">
    <property type="entry name" value="B3 DOMAIN-CONTAINING TRANSCRIPTION FACTOR ABI3"/>
    <property type="match status" value="1"/>
</dbReference>
<keyword evidence="8" id="KW-1185">Reference proteome</keyword>
<dbReference type="HOGENOM" id="CLU_685843_0_0_1"/>
<feature type="region of interest" description="Disordered" evidence="6">
    <location>
        <begin position="29"/>
        <end position="78"/>
    </location>
</feature>
<keyword evidence="2" id="KW-0805">Transcription regulation</keyword>
<dbReference type="eggNOG" id="ENOG502S3BX">
    <property type="taxonomic scope" value="Eukaryota"/>
</dbReference>
<dbReference type="SUPFAM" id="SSF101936">
    <property type="entry name" value="DNA-binding pseudobarrel domain"/>
    <property type="match status" value="1"/>
</dbReference>
<evidence type="ECO:0000256" key="5">
    <source>
        <dbReference type="ARBA" id="ARBA00023242"/>
    </source>
</evidence>
<evidence type="ECO:0008006" key="9">
    <source>
        <dbReference type="Google" id="ProtNLM"/>
    </source>
</evidence>
<evidence type="ECO:0000256" key="4">
    <source>
        <dbReference type="ARBA" id="ARBA00023163"/>
    </source>
</evidence>
<organism evidence="7">
    <name type="scientific">Oryza punctata</name>
    <name type="common">Red rice</name>
    <dbReference type="NCBI Taxonomy" id="4537"/>
    <lineage>
        <taxon>Eukaryota</taxon>
        <taxon>Viridiplantae</taxon>
        <taxon>Streptophyta</taxon>
        <taxon>Embryophyta</taxon>
        <taxon>Tracheophyta</taxon>
        <taxon>Spermatophyta</taxon>
        <taxon>Magnoliopsida</taxon>
        <taxon>Liliopsida</taxon>
        <taxon>Poales</taxon>
        <taxon>Poaceae</taxon>
        <taxon>BOP clade</taxon>
        <taxon>Oryzoideae</taxon>
        <taxon>Oryzeae</taxon>
        <taxon>Oryzinae</taxon>
        <taxon>Oryza</taxon>
    </lineage>
</organism>
<keyword evidence="3" id="KW-0238">DNA-binding</keyword>
<evidence type="ECO:0000313" key="7">
    <source>
        <dbReference type="EnsemblPlants" id="OPUNC08G00140.1"/>
    </source>
</evidence>
<proteinExistence type="predicted"/>
<sequence>MGQMDGGDGGGGGHPYHYQALLAAVHQQTVPFPNPNPFPAPNPSSGDEPPHNHNHNHNHNTHNLNSHNAAPHPCHTPTPRGFADWSASTSAFTSLAAHSSTAPSNAVHYSFSPCYAFWTHYMLNKNAYPTSFPAPHDEHLRVANNNHPRDAPGPASSYGVESFISPSMAPNICTHMPPLEGPISAKEDKKPEILPRVVKSSDELETRNSNVELHCETVGTLPESKQGHDSRATKLLNSGEYQVILRKELTKSDVGNVGRIVLPKKDAEASLPPLLQRDPLILHMDDMVLPVTWKFKYRVNDAISGTGQITKAECTFWILQMWPLVDSYFVFILADYPRREGHSSADKSLDAFGVNCNSVDAFEGRTWTYHKLAIQEKLKVSSIFISLVATITWTKLKKRMRL</sequence>
<dbReference type="AlphaFoldDB" id="A0A0E0LQ96"/>
<evidence type="ECO:0000256" key="3">
    <source>
        <dbReference type="ARBA" id="ARBA00023125"/>
    </source>
</evidence>
<evidence type="ECO:0000256" key="1">
    <source>
        <dbReference type="ARBA" id="ARBA00004123"/>
    </source>
</evidence>
<dbReference type="GO" id="GO:0003700">
    <property type="term" value="F:DNA-binding transcription factor activity"/>
    <property type="evidence" value="ECO:0007669"/>
    <property type="project" value="InterPro"/>
</dbReference>
<dbReference type="EnsemblPlants" id="OPUNC08G00140.1">
    <property type="protein sequence ID" value="OPUNC08G00140.1"/>
    <property type="gene ID" value="OPUNC08G00140"/>
</dbReference>
<evidence type="ECO:0000313" key="8">
    <source>
        <dbReference type="Proteomes" id="UP000026962"/>
    </source>
</evidence>
<dbReference type="OMA" id="HEDHAHT"/>
<dbReference type="Gramene" id="OPUNC08G00140.1">
    <property type="protein sequence ID" value="OPUNC08G00140.1"/>
    <property type="gene ID" value="OPUNC08G00140"/>
</dbReference>
<reference evidence="7" key="2">
    <citation type="submission" date="2018-05" db="EMBL/GenBank/DDBJ databases">
        <title>OpunRS2 (Oryza punctata Reference Sequence Version 2).</title>
        <authorList>
            <person name="Zhang J."/>
            <person name="Kudrna D."/>
            <person name="Lee S."/>
            <person name="Talag J."/>
            <person name="Welchert J."/>
            <person name="Wing R.A."/>
        </authorList>
    </citation>
    <scope>NUCLEOTIDE SEQUENCE [LARGE SCALE GENOMIC DNA]</scope>
</reference>
<dbReference type="PANTHER" id="PTHR31140:SF12">
    <property type="entry name" value="B3 DOMAIN-CONTAINING PROTEIN OS04G0676650-RELATED"/>
    <property type="match status" value="1"/>
</dbReference>
<keyword evidence="4" id="KW-0804">Transcription</keyword>
<name>A0A0E0LQ96_ORYPU</name>
<accession>A0A0E0LQ96</accession>
<evidence type="ECO:0000256" key="6">
    <source>
        <dbReference type="SAM" id="MobiDB-lite"/>
    </source>
</evidence>